<organism evidence="2 3">
    <name type="scientific">Reticulibacter mediterranei</name>
    <dbReference type="NCBI Taxonomy" id="2778369"/>
    <lineage>
        <taxon>Bacteria</taxon>
        <taxon>Bacillati</taxon>
        <taxon>Chloroflexota</taxon>
        <taxon>Ktedonobacteria</taxon>
        <taxon>Ktedonobacterales</taxon>
        <taxon>Reticulibacteraceae</taxon>
        <taxon>Reticulibacter</taxon>
    </lineage>
</organism>
<evidence type="ECO:0000313" key="2">
    <source>
        <dbReference type="EMBL" id="GHO95495.1"/>
    </source>
</evidence>
<evidence type="ECO:0000313" key="3">
    <source>
        <dbReference type="Proteomes" id="UP000597444"/>
    </source>
</evidence>
<keyword evidence="3" id="KW-1185">Reference proteome</keyword>
<reference evidence="2" key="1">
    <citation type="submission" date="2020-10" db="EMBL/GenBank/DDBJ databases">
        <title>Taxonomic study of unclassified bacteria belonging to the class Ktedonobacteria.</title>
        <authorList>
            <person name="Yabe S."/>
            <person name="Wang C.M."/>
            <person name="Zheng Y."/>
            <person name="Sakai Y."/>
            <person name="Cavaletti L."/>
            <person name="Monciardini P."/>
            <person name="Donadio S."/>
        </authorList>
    </citation>
    <scope>NUCLEOTIDE SEQUENCE</scope>
    <source>
        <strain evidence="2">ID150040</strain>
    </source>
</reference>
<comment type="caution">
    <text evidence="2">The sequence shown here is derived from an EMBL/GenBank/DDBJ whole genome shotgun (WGS) entry which is preliminary data.</text>
</comment>
<feature type="region of interest" description="Disordered" evidence="1">
    <location>
        <begin position="46"/>
        <end position="82"/>
    </location>
</feature>
<protein>
    <submittedName>
        <fullName evidence="2">Uncharacterized protein</fullName>
    </submittedName>
</protein>
<gene>
    <name evidence="2" type="ORF">KSF_055430</name>
</gene>
<feature type="compositionally biased region" description="Basic and acidic residues" evidence="1">
    <location>
        <begin position="73"/>
        <end position="82"/>
    </location>
</feature>
<evidence type="ECO:0000256" key="1">
    <source>
        <dbReference type="SAM" id="MobiDB-lite"/>
    </source>
</evidence>
<sequence>MIERLHTERSAHRNTHIFQRYRALLNRFCSIHWIQRLLHILSTENQQDEEQVSSGDQNQGNSGASSTKKSGNVKKDKTKGGR</sequence>
<dbReference type="AlphaFoldDB" id="A0A8J3IN94"/>
<proteinExistence type="predicted"/>
<dbReference type="EMBL" id="BNJK01000001">
    <property type="protein sequence ID" value="GHO95495.1"/>
    <property type="molecule type" value="Genomic_DNA"/>
</dbReference>
<dbReference type="Proteomes" id="UP000597444">
    <property type="component" value="Unassembled WGS sequence"/>
</dbReference>
<feature type="compositionally biased region" description="Polar residues" evidence="1">
    <location>
        <begin position="52"/>
        <end position="70"/>
    </location>
</feature>
<accession>A0A8J3IN94</accession>
<name>A0A8J3IN94_9CHLR</name>